<dbReference type="Proteomes" id="UP000499080">
    <property type="component" value="Unassembled WGS sequence"/>
</dbReference>
<dbReference type="OrthoDB" id="6779804at2759"/>
<feature type="region of interest" description="Disordered" evidence="1">
    <location>
        <begin position="48"/>
        <end position="98"/>
    </location>
</feature>
<comment type="caution">
    <text evidence="2">The sequence shown here is derived from an EMBL/GenBank/DDBJ whole genome shotgun (WGS) entry which is preliminary data.</text>
</comment>
<reference evidence="2 3" key="1">
    <citation type="journal article" date="2019" name="Sci. Rep.">
        <title>Orb-weaving spider Araneus ventricosus genome elucidates the spidroin gene catalogue.</title>
        <authorList>
            <person name="Kono N."/>
            <person name="Nakamura H."/>
            <person name="Ohtoshi R."/>
            <person name="Moran D.A.P."/>
            <person name="Shinohara A."/>
            <person name="Yoshida Y."/>
            <person name="Fujiwara M."/>
            <person name="Mori M."/>
            <person name="Tomita M."/>
            <person name="Arakawa K."/>
        </authorList>
    </citation>
    <scope>NUCLEOTIDE SEQUENCE [LARGE SCALE GENOMIC DNA]</scope>
</reference>
<dbReference type="AlphaFoldDB" id="A0A4Y2JKC7"/>
<evidence type="ECO:0000313" key="2">
    <source>
        <dbReference type="EMBL" id="GBM89918.1"/>
    </source>
</evidence>
<sequence length="98" mass="11259">QLFHAADDVSSLLFFPNRSTDCGIYLLLTMPTPYEEMECLRRLLAEVETDEDSDFGNEDNGPEDDLEENFSDRESFSEHDTEPEEDEDSLNEEVNSSE</sequence>
<feature type="non-terminal residue" evidence="2">
    <location>
        <position position="1"/>
    </location>
</feature>
<evidence type="ECO:0000313" key="3">
    <source>
        <dbReference type="Proteomes" id="UP000499080"/>
    </source>
</evidence>
<accession>A0A4Y2JKC7</accession>
<protein>
    <submittedName>
        <fullName evidence="2">Uncharacterized protein</fullName>
    </submittedName>
</protein>
<organism evidence="2 3">
    <name type="scientific">Araneus ventricosus</name>
    <name type="common">Orbweaver spider</name>
    <name type="synonym">Epeira ventricosa</name>
    <dbReference type="NCBI Taxonomy" id="182803"/>
    <lineage>
        <taxon>Eukaryota</taxon>
        <taxon>Metazoa</taxon>
        <taxon>Ecdysozoa</taxon>
        <taxon>Arthropoda</taxon>
        <taxon>Chelicerata</taxon>
        <taxon>Arachnida</taxon>
        <taxon>Araneae</taxon>
        <taxon>Araneomorphae</taxon>
        <taxon>Entelegynae</taxon>
        <taxon>Araneoidea</taxon>
        <taxon>Araneidae</taxon>
        <taxon>Araneus</taxon>
    </lineage>
</organism>
<feature type="compositionally biased region" description="Basic and acidic residues" evidence="1">
    <location>
        <begin position="70"/>
        <end position="80"/>
    </location>
</feature>
<keyword evidence="3" id="KW-1185">Reference proteome</keyword>
<name>A0A4Y2JKC7_ARAVE</name>
<feature type="compositionally biased region" description="Acidic residues" evidence="1">
    <location>
        <begin position="81"/>
        <end position="91"/>
    </location>
</feature>
<proteinExistence type="predicted"/>
<evidence type="ECO:0000256" key="1">
    <source>
        <dbReference type="SAM" id="MobiDB-lite"/>
    </source>
</evidence>
<dbReference type="EMBL" id="BGPR01003584">
    <property type="protein sequence ID" value="GBM89918.1"/>
    <property type="molecule type" value="Genomic_DNA"/>
</dbReference>
<feature type="compositionally biased region" description="Acidic residues" evidence="1">
    <location>
        <begin position="48"/>
        <end position="69"/>
    </location>
</feature>
<gene>
    <name evidence="2" type="ORF">AVEN_73905_1</name>
</gene>